<dbReference type="EMBL" id="CP111025">
    <property type="protein sequence ID" value="WAR26629.1"/>
    <property type="molecule type" value="Genomic_DNA"/>
</dbReference>
<feature type="non-terminal residue" evidence="1">
    <location>
        <position position="1"/>
    </location>
</feature>
<evidence type="ECO:0000313" key="1">
    <source>
        <dbReference type="EMBL" id="WAR26629.1"/>
    </source>
</evidence>
<organism evidence="1 2">
    <name type="scientific">Mya arenaria</name>
    <name type="common">Soft-shell clam</name>
    <dbReference type="NCBI Taxonomy" id="6604"/>
    <lineage>
        <taxon>Eukaryota</taxon>
        <taxon>Metazoa</taxon>
        <taxon>Spiralia</taxon>
        <taxon>Lophotrochozoa</taxon>
        <taxon>Mollusca</taxon>
        <taxon>Bivalvia</taxon>
        <taxon>Autobranchia</taxon>
        <taxon>Heteroconchia</taxon>
        <taxon>Euheterodonta</taxon>
        <taxon>Imparidentia</taxon>
        <taxon>Neoheterodontei</taxon>
        <taxon>Myida</taxon>
        <taxon>Myoidea</taxon>
        <taxon>Myidae</taxon>
        <taxon>Mya</taxon>
    </lineage>
</organism>
<evidence type="ECO:0000313" key="2">
    <source>
        <dbReference type="Proteomes" id="UP001164746"/>
    </source>
</evidence>
<gene>
    <name evidence="1" type="ORF">MAR_012333</name>
</gene>
<sequence>TVTGEIPSGERIEFLEAELDQFIGPVATRNRSMNGTEKILIPLRYLATAGIQLNDGYIHHVSQPSVSRAVGQSLIAGTILYILLQDGLVLPMIAECLKKVDFMLCSREGMYLVTTVTYWVIVVTHAKCGY</sequence>
<proteinExistence type="predicted"/>
<dbReference type="Proteomes" id="UP001164746">
    <property type="component" value="Chromosome 14"/>
</dbReference>
<protein>
    <submittedName>
        <fullName evidence="1">Uncharacterized protein</fullName>
    </submittedName>
</protein>
<name>A0ABY7G092_MYAAR</name>
<keyword evidence="2" id="KW-1185">Reference proteome</keyword>
<reference evidence="1" key="1">
    <citation type="submission" date="2022-11" db="EMBL/GenBank/DDBJ databases">
        <title>Centuries of genome instability and evolution in soft-shell clam transmissible cancer (bioRxiv).</title>
        <authorList>
            <person name="Hart S.F.M."/>
            <person name="Yonemitsu M.A."/>
            <person name="Giersch R.M."/>
            <person name="Beal B.F."/>
            <person name="Arriagada G."/>
            <person name="Davis B.W."/>
            <person name="Ostrander E.A."/>
            <person name="Goff S.P."/>
            <person name="Metzger M.J."/>
        </authorList>
    </citation>
    <scope>NUCLEOTIDE SEQUENCE</scope>
    <source>
        <strain evidence="1">MELC-2E11</strain>
        <tissue evidence="1">Siphon/mantle</tissue>
    </source>
</reference>
<accession>A0ABY7G092</accession>